<keyword evidence="7" id="KW-1185">Reference proteome</keyword>
<comment type="similarity">
    <text evidence="4">Belongs to the ABC transporter superfamily. Macrolide exporter (TC 3.A.1.122) family.</text>
</comment>
<keyword evidence="3" id="KW-0067">ATP-binding</keyword>
<reference evidence="6 7" key="1">
    <citation type="journal article" date="2011" name="Stand. Genomic Sci.">
        <title>Complete genome sequence of Haliscomenobacter hydrossis type strain (O).</title>
        <authorList>
            <consortium name="US DOE Joint Genome Institute (JGI-PGF)"/>
            <person name="Daligault H."/>
            <person name="Lapidus A."/>
            <person name="Zeytun A."/>
            <person name="Nolan M."/>
            <person name="Lucas S."/>
            <person name="Del Rio T.G."/>
            <person name="Tice H."/>
            <person name="Cheng J.F."/>
            <person name="Tapia R."/>
            <person name="Han C."/>
            <person name="Goodwin L."/>
            <person name="Pitluck S."/>
            <person name="Liolios K."/>
            <person name="Pagani I."/>
            <person name="Ivanova N."/>
            <person name="Huntemann M."/>
            <person name="Mavromatis K."/>
            <person name="Mikhailova N."/>
            <person name="Pati A."/>
            <person name="Chen A."/>
            <person name="Palaniappan K."/>
            <person name="Land M."/>
            <person name="Hauser L."/>
            <person name="Brambilla E.M."/>
            <person name="Rohde M."/>
            <person name="Verbarg S."/>
            <person name="Goker M."/>
            <person name="Bristow J."/>
            <person name="Eisen J.A."/>
            <person name="Markowitz V."/>
            <person name="Hugenholtz P."/>
            <person name="Kyrpides N.C."/>
            <person name="Klenk H.P."/>
            <person name="Woyke T."/>
        </authorList>
    </citation>
    <scope>NUCLEOTIDE SEQUENCE [LARGE SCALE GENOMIC DNA]</scope>
    <source>
        <strain evidence="7">ATCC 27775 / DSM 1100 / LMG 10767 / O</strain>
    </source>
</reference>
<dbReference type="GO" id="GO:0005886">
    <property type="term" value="C:plasma membrane"/>
    <property type="evidence" value="ECO:0007669"/>
    <property type="project" value="TreeGrafter"/>
</dbReference>
<dbReference type="AlphaFoldDB" id="F4KQH0"/>
<dbReference type="InterPro" id="IPR017911">
    <property type="entry name" value="MacB-like_ATP-bd"/>
</dbReference>
<protein>
    <submittedName>
        <fullName evidence="6">Phosphonate-transporting ATPase</fullName>
    </submittedName>
</protein>
<dbReference type="SUPFAM" id="SSF52540">
    <property type="entry name" value="P-loop containing nucleoside triphosphate hydrolases"/>
    <property type="match status" value="1"/>
</dbReference>
<dbReference type="FunFam" id="3.40.50.300:FF:000032">
    <property type="entry name" value="Export ABC transporter ATP-binding protein"/>
    <property type="match status" value="1"/>
</dbReference>
<dbReference type="SMART" id="SM00382">
    <property type="entry name" value="AAA"/>
    <property type="match status" value="1"/>
</dbReference>
<dbReference type="Pfam" id="PF00005">
    <property type="entry name" value="ABC_tran"/>
    <property type="match status" value="1"/>
</dbReference>
<dbReference type="GO" id="GO:0016887">
    <property type="term" value="F:ATP hydrolysis activity"/>
    <property type="evidence" value="ECO:0007669"/>
    <property type="project" value="InterPro"/>
</dbReference>
<dbReference type="HOGENOM" id="CLU_000604_1_22_10"/>
<dbReference type="GO" id="GO:0005524">
    <property type="term" value="F:ATP binding"/>
    <property type="evidence" value="ECO:0007669"/>
    <property type="project" value="UniProtKB-KW"/>
</dbReference>
<dbReference type="InterPro" id="IPR017871">
    <property type="entry name" value="ABC_transporter-like_CS"/>
</dbReference>
<dbReference type="GO" id="GO:0022857">
    <property type="term" value="F:transmembrane transporter activity"/>
    <property type="evidence" value="ECO:0007669"/>
    <property type="project" value="TreeGrafter"/>
</dbReference>
<dbReference type="EMBL" id="CP002691">
    <property type="protein sequence ID" value="AEE49959.1"/>
    <property type="molecule type" value="Genomic_DNA"/>
</dbReference>
<feature type="domain" description="ABC transporter" evidence="5">
    <location>
        <begin position="3"/>
        <end position="227"/>
    </location>
</feature>
<dbReference type="OrthoDB" id="1114670at2"/>
<gene>
    <name evidence="6" type="ordered locus">Halhy_2074</name>
</gene>
<dbReference type="Gene3D" id="3.40.50.300">
    <property type="entry name" value="P-loop containing nucleotide triphosphate hydrolases"/>
    <property type="match status" value="1"/>
</dbReference>
<evidence type="ECO:0000313" key="7">
    <source>
        <dbReference type="Proteomes" id="UP000008461"/>
    </source>
</evidence>
<accession>F4KQH0</accession>
<dbReference type="GO" id="GO:0098796">
    <property type="term" value="C:membrane protein complex"/>
    <property type="evidence" value="ECO:0007669"/>
    <property type="project" value="UniProtKB-ARBA"/>
</dbReference>
<reference key="2">
    <citation type="submission" date="2011-04" db="EMBL/GenBank/DDBJ databases">
        <title>Complete sequence of chromosome of Haliscomenobacter hydrossis DSM 1100.</title>
        <authorList>
            <consortium name="US DOE Joint Genome Institute (JGI-PGF)"/>
            <person name="Lucas S."/>
            <person name="Han J."/>
            <person name="Lapidus A."/>
            <person name="Bruce D."/>
            <person name="Goodwin L."/>
            <person name="Pitluck S."/>
            <person name="Peters L."/>
            <person name="Kyrpides N."/>
            <person name="Mavromatis K."/>
            <person name="Ivanova N."/>
            <person name="Ovchinnikova G."/>
            <person name="Pagani I."/>
            <person name="Daligault H."/>
            <person name="Detter J.C."/>
            <person name="Han C."/>
            <person name="Land M."/>
            <person name="Hauser L."/>
            <person name="Markowitz V."/>
            <person name="Cheng J.-F."/>
            <person name="Hugenholtz P."/>
            <person name="Woyke T."/>
            <person name="Wu D."/>
            <person name="Verbarg S."/>
            <person name="Frueling A."/>
            <person name="Brambilla E."/>
            <person name="Klenk H.-P."/>
            <person name="Eisen J.A."/>
        </authorList>
    </citation>
    <scope>NUCLEOTIDE SEQUENCE</scope>
    <source>
        <strain>DSM 1100</strain>
    </source>
</reference>
<keyword evidence="1" id="KW-0813">Transport</keyword>
<dbReference type="CDD" id="cd03255">
    <property type="entry name" value="ABC_MJ0796_LolCDE_FtsE"/>
    <property type="match status" value="1"/>
</dbReference>
<evidence type="ECO:0000256" key="2">
    <source>
        <dbReference type="ARBA" id="ARBA00022741"/>
    </source>
</evidence>
<evidence type="ECO:0000256" key="4">
    <source>
        <dbReference type="ARBA" id="ARBA00038388"/>
    </source>
</evidence>
<dbReference type="InterPro" id="IPR027417">
    <property type="entry name" value="P-loop_NTPase"/>
</dbReference>
<evidence type="ECO:0000256" key="1">
    <source>
        <dbReference type="ARBA" id="ARBA00022448"/>
    </source>
</evidence>
<organism evidence="6 7">
    <name type="scientific">Haliscomenobacter hydrossis (strain ATCC 27775 / DSM 1100 / LMG 10767 / O)</name>
    <dbReference type="NCBI Taxonomy" id="760192"/>
    <lineage>
        <taxon>Bacteria</taxon>
        <taxon>Pseudomonadati</taxon>
        <taxon>Bacteroidota</taxon>
        <taxon>Saprospiria</taxon>
        <taxon>Saprospirales</taxon>
        <taxon>Haliscomenobacteraceae</taxon>
        <taxon>Haliscomenobacter</taxon>
    </lineage>
</organism>
<evidence type="ECO:0000256" key="3">
    <source>
        <dbReference type="ARBA" id="ARBA00022840"/>
    </source>
</evidence>
<dbReference type="PANTHER" id="PTHR24220:SF86">
    <property type="entry name" value="ABC TRANSPORTER ABCH.1"/>
    <property type="match status" value="1"/>
</dbReference>
<proteinExistence type="inferred from homology"/>
<evidence type="ECO:0000259" key="5">
    <source>
        <dbReference type="PROSITE" id="PS50893"/>
    </source>
</evidence>
<keyword evidence="2" id="KW-0547">Nucleotide-binding</keyword>
<dbReference type="eggNOG" id="COG1136">
    <property type="taxonomic scope" value="Bacteria"/>
</dbReference>
<dbReference type="Proteomes" id="UP000008461">
    <property type="component" value="Chromosome"/>
</dbReference>
<evidence type="ECO:0000313" key="6">
    <source>
        <dbReference type="EMBL" id="AEE49959.1"/>
    </source>
</evidence>
<dbReference type="STRING" id="760192.Halhy_2074"/>
<dbReference type="KEGG" id="hhy:Halhy_2074"/>
<dbReference type="InterPro" id="IPR003593">
    <property type="entry name" value="AAA+_ATPase"/>
</dbReference>
<dbReference type="PROSITE" id="PS00211">
    <property type="entry name" value="ABC_TRANSPORTER_1"/>
    <property type="match status" value="1"/>
</dbReference>
<dbReference type="InterPro" id="IPR003439">
    <property type="entry name" value="ABC_transporter-like_ATP-bd"/>
</dbReference>
<dbReference type="PANTHER" id="PTHR24220">
    <property type="entry name" value="IMPORT ATP-BINDING PROTEIN"/>
    <property type="match status" value="1"/>
</dbReference>
<dbReference type="RefSeq" id="WP_013764512.1">
    <property type="nucleotide sequence ID" value="NC_015510.1"/>
</dbReference>
<sequence length="227" mass="25301">MIAKLEEVSKMYKVGDQEIVALQPTTMEVKEGELLLIIGPSGSGKTTLLSLLGCVLYPSKGRLWVDGQEINRLNERQLAHLRLSTIGFVFQSFNLLAPLTAEDNVLMPLRLQGVKNAEARQRTQKALEMVDMMDRRKQLPKQLSGGQQQRVAIARALVTNPKLILCDEPTASLDKDSLDVVMQELRHLANEGKSVCVVTHDPRLEKYAHRIVSVNNGIVTTVDKIDH</sequence>
<dbReference type="InterPro" id="IPR015854">
    <property type="entry name" value="ABC_transpr_LolD-like"/>
</dbReference>
<dbReference type="PROSITE" id="PS50893">
    <property type="entry name" value="ABC_TRANSPORTER_2"/>
    <property type="match status" value="1"/>
</dbReference>
<name>F4KQH0_HALH1</name>